<dbReference type="Pfam" id="PF08308">
    <property type="entry name" value="PEGA"/>
    <property type="match status" value="1"/>
</dbReference>
<gene>
    <name evidence="2" type="ORF">DI53_3279</name>
</gene>
<evidence type="ECO:0000259" key="1">
    <source>
        <dbReference type="Pfam" id="PF08308"/>
    </source>
</evidence>
<evidence type="ECO:0000313" key="3">
    <source>
        <dbReference type="Proteomes" id="UP000031802"/>
    </source>
</evidence>
<dbReference type="EMBL" id="JJMU01000061">
    <property type="protein sequence ID" value="KGE13062.1"/>
    <property type="molecule type" value="Genomic_DNA"/>
</dbReference>
<keyword evidence="3" id="KW-1185">Reference proteome</keyword>
<reference evidence="2 3" key="2">
    <citation type="journal article" date="2015" name="PLoS ONE">
        <title>Whole-Genome Optical Mapping and Finished Genome Sequence of Sphingobacterium deserti sp. nov., a New Species Isolated from the Western Desert of China.</title>
        <authorList>
            <person name="Teng C."/>
            <person name="Zhou Z."/>
            <person name="Molnar I."/>
            <person name="Li X."/>
            <person name="Tang R."/>
            <person name="Chen M."/>
            <person name="Wang L."/>
            <person name="Su S."/>
            <person name="Zhang W."/>
            <person name="Lin M."/>
        </authorList>
    </citation>
    <scope>NUCLEOTIDE SEQUENCE [LARGE SCALE GENOMIC DNA]</scope>
    <source>
        <strain evidence="3">ACCC05744</strain>
    </source>
</reference>
<dbReference type="RefSeq" id="WP_131555325.1">
    <property type="nucleotide sequence ID" value="NZ_JJMU01000061.1"/>
</dbReference>
<dbReference type="OrthoDB" id="8457242at2"/>
<dbReference type="Proteomes" id="UP000031802">
    <property type="component" value="Unassembled WGS sequence"/>
</dbReference>
<accession>A0A0B8SZB1</accession>
<comment type="caution">
    <text evidence="2">The sequence shown here is derived from an EMBL/GenBank/DDBJ whole genome shotgun (WGS) entry which is preliminary data.</text>
</comment>
<sequence>MMTTKEELKNLFKNGDVPGQEQFWTWMDSYWHKEEAIEATSTLYSNPRPTQYEVGGVPIGTSFDRIPIHEVLDFILYGKAQRTLTITTIPPDAVITINGVVASSLRVYEGANITYTVERPGYFSKTATVKVTEDMTVHVALEPDLSNTEIKFKIRTSEPNQEVPIAMLRTSDTQTLAKITYGDGQSNLVSVPAYNGSESWTDNEGNIHHVDNGNTFYHVYEKVGDYEISINAGANVSYVRFCEGLTSDPQGYLAPTVNNFIQEISVFKSDSITNLDYTFAGLSLANVTPGFKLETPEATTLIASFYGFGAGREFESFPADMLSLISKPTVLRGTFFRAGLRKILPGFLDSLTELQSVFECFKNSKLGKGYYNGVDAGQFPTMAVQGSNDFVPVSLFWNNAKLTDISHVFNYIGEGWFGNLSSGYLAYFVIRRELFWNGKTLGNAQGTIESAFYAFGKCNRILCEPHILKHAPEMVYIGGLFTQTNTMQHAVGWGTMVPVAASESEVYQFAESEGNYTATATAGRGLTFDLRVMFPEATYPKITCISGAFTTAATGEVMGFQHAIDYTPNGLPAKLDLSMSGADFLAKFPNANAGSMDVYAKLILGQSGGTDSDKNDGRHGVFHLLDQDNRISDKASLPSLVFNNAIAY</sequence>
<dbReference type="InterPro" id="IPR013229">
    <property type="entry name" value="PEGA"/>
</dbReference>
<name>A0A0B8SZB1_9SPHI</name>
<evidence type="ECO:0000313" key="2">
    <source>
        <dbReference type="EMBL" id="KGE13062.1"/>
    </source>
</evidence>
<feature type="domain" description="PEGA" evidence="1">
    <location>
        <begin position="83"/>
        <end position="141"/>
    </location>
</feature>
<dbReference type="AlphaFoldDB" id="A0A0B8SZB1"/>
<organism evidence="2 3">
    <name type="scientific">Sphingobacterium deserti</name>
    <dbReference type="NCBI Taxonomy" id="1229276"/>
    <lineage>
        <taxon>Bacteria</taxon>
        <taxon>Pseudomonadati</taxon>
        <taxon>Bacteroidota</taxon>
        <taxon>Sphingobacteriia</taxon>
        <taxon>Sphingobacteriales</taxon>
        <taxon>Sphingobacteriaceae</taxon>
        <taxon>Sphingobacterium</taxon>
    </lineage>
</organism>
<proteinExistence type="predicted"/>
<protein>
    <recommendedName>
        <fullName evidence="1">PEGA domain-containing protein</fullName>
    </recommendedName>
</protein>
<dbReference type="PATRIC" id="fig|1229276.3.peg.3390"/>
<reference evidence="3" key="1">
    <citation type="submission" date="2014-04" db="EMBL/GenBank/DDBJ databases">
        <title>Whole-Genome optical mapping and complete genome sequence of Sphingobacterium deserti sp. nov., a new spaces isolated from desert in the west of China.</title>
        <authorList>
            <person name="Teng C."/>
            <person name="Zhou Z."/>
            <person name="Li X."/>
            <person name="Chen M."/>
            <person name="Lin M."/>
            <person name="Wang L."/>
            <person name="Su S."/>
            <person name="Zhang C."/>
            <person name="Zhang W."/>
        </authorList>
    </citation>
    <scope>NUCLEOTIDE SEQUENCE [LARGE SCALE GENOMIC DNA]</scope>
    <source>
        <strain evidence="3">ACCC05744</strain>
    </source>
</reference>